<dbReference type="InterPro" id="IPR056882">
    <property type="entry name" value="MOM1_dom"/>
</dbReference>
<name>A0A371G5A8_MUCPR</name>
<sequence length="526" mass="59546">KNVKVVAVKILEHIFKHYIVNCQEVSTVQAFEISVCWLVASLLKHKIDRKDSLALAKLYLNFDCKEEEATDVYSELWKHAKDFSNCLQNGFCVEKCNINGASDCKIPELNDLAEEKQKNFLDTSVSKVVKSVTNEHDLQMNSPTTVVSQDQTYTNEICLSPKTPCSFPVEEDAISLESGSEDGRINTMTLITAEDSYLEHWSNDVNPVTGSLERPSPVRSTDITQPDGKVPEDPQTLVNEVVAIDNAVNICLVILHSLTVLRQMLTAVPEVRQWYSVMSPVCGESTALEFAETTLPYMQPSHANLWPLPQFSKPNSASTLMPLDEAHCYIHDAKVILEAPNNLVEPVNSSFVSPVILQPFTSVPMNENTTHLHDSITIPGNMNSDYFQAHSVTSEVSYLAYPNPLLGEMERIENRNEEEAFTDSLLIVMERIQKVNKEAFKIHEQKLTVCFFVKQKLQIQSNYEKEFENLREKYRMLLQNVNDEAALKGMELETHYKLVLRNKALAEVWIHELDSCERAVAQCTEQ</sequence>
<dbReference type="InterPro" id="IPR039322">
    <property type="entry name" value="MOM1"/>
</dbReference>
<evidence type="ECO:0000313" key="4">
    <source>
        <dbReference type="EMBL" id="RDX85738.1"/>
    </source>
</evidence>
<dbReference type="PANTHER" id="PTHR35116">
    <property type="entry name" value="HELICASE PROTEIN MOM1"/>
    <property type="match status" value="1"/>
</dbReference>
<dbReference type="Gene3D" id="6.10.250.1310">
    <property type="match status" value="1"/>
</dbReference>
<dbReference type="STRING" id="157652.A0A371G5A8"/>
<organism evidence="4 5">
    <name type="scientific">Mucuna pruriens</name>
    <name type="common">Velvet bean</name>
    <name type="synonym">Dolichos pruriens</name>
    <dbReference type="NCBI Taxonomy" id="157652"/>
    <lineage>
        <taxon>Eukaryota</taxon>
        <taxon>Viridiplantae</taxon>
        <taxon>Streptophyta</taxon>
        <taxon>Embryophyta</taxon>
        <taxon>Tracheophyta</taxon>
        <taxon>Spermatophyta</taxon>
        <taxon>Magnoliopsida</taxon>
        <taxon>eudicotyledons</taxon>
        <taxon>Gunneridae</taxon>
        <taxon>Pentapetalae</taxon>
        <taxon>rosids</taxon>
        <taxon>fabids</taxon>
        <taxon>Fabales</taxon>
        <taxon>Fabaceae</taxon>
        <taxon>Papilionoideae</taxon>
        <taxon>50 kb inversion clade</taxon>
        <taxon>NPAAA clade</taxon>
        <taxon>indigoferoid/millettioid clade</taxon>
        <taxon>Phaseoleae</taxon>
        <taxon>Mucuna</taxon>
    </lineage>
</organism>
<dbReference type="GO" id="GO:0031507">
    <property type="term" value="P:heterochromatin formation"/>
    <property type="evidence" value="ECO:0007669"/>
    <property type="project" value="InterPro"/>
</dbReference>
<accession>A0A371G5A8</accession>
<proteinExistence type="predicted"/>
<feature type="coiled-coil region" evidence="1">
    <location>
        <begin position="453"/>
        <end position="484"/>
    </location>
</feature>
<dbReference type="AlphaFoldDB" id="A0A371G5A8"/>
<feature type="non-terminal residue" evidence="4">
    <location>
        <position position="1"/>
    </location>
</feature>
<reference evidence="4" key="1">
    <citation type="submission" date="2018-05" db="EMBL/GenBank/DDBJ databases">
        <title>Draft genome of Mucuna pruriens seed.</title>
        <authorList>
            <person name="Nnadi N.E."/>
            <person name="Vos R."/>
            <person name="Hasami M.H."/>
            <person name="Devisetty U.K."/>
            <person name="Aguiy J.C."/>
        </authorList>
    </citation>
    <scope>NUCLEOTIDE SEQUENCE [LARGE SCALE GENOMIC DNA]</scope>
    <source>
        <strain evidence="4">JCA_2017</strain>
    </source>
</reference>
<keyword evidence="1" id="KW-0175">Coiled coil</keyword>
<feature type="domain" description="MOM1 alpha-helical" evidence="3">
    <location>
        <begin position="1"/>
        <end position="97"/>
    </location>
</feature>
<dbReference type="EMBL" id="QJKJ01006715">
    <property type="protein sequence ID" value="RDX85738.1"/>
    <property type="molecule type" value="Genomic_DNA"/>
</dbReference>
<evidence type="ECO:0000256" key="1">
    <source>
        <dbReference type="SAM" id="Coils"/>
    </source>
</evidence>
<evidence type="ECO:0000256" key="2">
    <source>
        <dbReference type="SAM" id="MobiDB-lite"/>
    </source>
</evidence>
<dbReference type="PANTHER" id="PTHR35116:SF9">
    <property type="entry name" value="HELICASE MOM1"/>
    <property type="match status" value="1"/>
</dbReference>
<feature type="non-terminal residue" evidence="4">
    <location>
        <position position="526"/>
    </location>
</feature>
<comment type="caution">
    <text evidence="4">The sequence shown here is derived from an EMBL/GenBank/DDBJ whole genome shotgun (WGS) entry which is preliminary data.</text>
</comment>
<dbReference type="Proteomes" id="UP000257109">
    <property type="component" value="Unassembled WGS sequence"/>
</dbReference>
<dbReference type="OrthoDB" id="885191at2759"/>
<evidence type="ECO:0000313" key="5">
    <source>
        <dbReference type="Proteomes" id="UP000257109"/>
    </source>
</evidence>
<gene>
    <name evidence="4" type="ORF">CR513_33021</name>
</gene>
<keyword evidence="5" id="KW-1185">Reference proteome</keyword>
<dbReference type="Pfam" id="PF25029">
    <property type="entry name" value="MOM1"/>
    <property type="match status" value="1"/>
</dbReference>
<evidence type="ECO:0000259" key="3">
    <source>
        <dbReference type="Pfam" id="PF25029"/>
    </source>
</evidence>
<protein>
    <recommendedName>
        <fullName evidence="3">MOM1 alpha-helical domain-containing protein</fullName>
    </recommendedName>
</protein>
<feature type="region of interest" description="Disordered" evidence="2">
    <location>
        <begin position="208"/>
        <end position="231"/>
    </location>
</feature>